<dbReference type="SUPFAM" id="SSF53335">
    <property type="entry name" value="S-adenosyl-L-methionine-dependent methyltransferases"/>
    <property type="match status" value="1"/>
</dbReference>
<evidence type="ECO:0000313" key="8">
    <source>
        <dbReference type="Proteomes" id="UP000246050"/>
    </source>
</evidence>
<dbReference type="Proteomes" id="UP000246050">
    <property type="component" value="Unassembled WGS sequence"/>
</dbReference>
<evidence type="ECO:0000259" key="6">
    <source>
        <dbReference type="Pfam" id="PF07669"/>
    </source>
</evidence>
<keyword evidence="7" id="KW-0378">Hydrolase</keyword>
<proteinExistence type="predicted"/>
<dbReference type="InterPro" id="IPR011639">
    <property type="entry name" value="MethylTrfase_TaqI-like_dom"/>
</dbReference>
<keyword evidence="2" id="KW-0489">Methyltransferase</keyword>
<keyword evidence="7" id="KW-0540">Nuclease</keyword>
<dbReference type="OrthoDB" id="4280289at2"/>
<dbReference type="GO" id="GO:0009007">
    <property type="term" value="F:site-specific DNA-methyltransferase (adenine-specific) activity"/>
    <property type="evidence" value="ECO:0007669"/>
    <property type="project" value="UniProtKB-EC"/>
</dbReference>
<dbReference type="EMBL" id="QGKS01000329">
    <property type="protein sequence ID" value="PWR11235.1"/>
    <property type="molecule type" value="Genomic_DNA"/>
</dbReference>
<name>A0A317DET2_9ACTN</name>
<protein>
    <recommendedName>
        <fullName evidence="1">site-specific DNA-methyltransferase (adenine-specific)</fullName>
        <ecNumber evidence="1">2.1.1.72</ecNumber>
    </recommendedName>
</protein>
<dbReference type="GO" id="GO:0006304">
    <property type="term" value="P:DNA modification"/>
    <property type="evidence" value="ECO:0007669"/>
    <property type="project" value="InterPro"/>
</dbReference>
<evidence type="ECO:0000256" key="1">
    <source>
        <dbReference type="ARBA" id="ARBA00011900"/>
    </source>
</evidence>
<comment type="catalytic activity">
    <reaction evidence="5">
        <text>a 2'-deoxyadenosine in DNA + S-adenosyl-L-methionine = an N(6)-methyl-2'-deoxyadenosine in DNA + S-adenosyl-L-homocysteine + H(+)</text>
        <dbReference type="Rhea" id="RHEA:15197"/>
        <dbReference type="Rhea" id="RHEA-COMP:12418"/>
        <dbReference type="Rhea" id="RHEA-COMP:12419"/>
        <dbReference type="ChEBI" id="CHEBI:15378"/>
        <dbReference type="ChEBI" id="CHEBI:57856"/>
        <dbReference type="ChEBI" id="CHEBI:59789"/>
        <dbReference type="ChEBI" id="CHEBI:90615"/>
        <dbReference type="ChEBI" id="CHEBI:90616"/>
        <dbReference type="EC" id="2.1.1.72"/>
    </reaction>
</comment>
<evidence type="ECO:0000256" key="5">
    <source>
        <dbReference type="ARBA" id="ARBA00047942"/>
    </source>
</evidence>
<dbReference type="Gene3D" id="3.40.50.150">
    <property type="entry name" value="Vaccinia Virus protein VP39"/>
    <property type="match status" value="2"/>
</dbReference>
<feature type="domain" description="Type II methyltransferase M.TaqI-like" evidence="6">
    <location>
        <begin position="559"/>
        <end position="808"/>
    </location>
</feature>
<accession>A0A317DET2</accession>
<reference evidence="7 8" key="1">
    <citation type="submission" date="2018-05" db="EMBL/GenBank/DDBJ databases">
        <title>Micromonosporas from Atacama Desert.</title>
        <authorList>
            <person name="Carro L."/>
            <person name="Golinska P."/>
            <person name="Klenk H.-P."/>
            <person name="Goodfellow M."/>
        </authorList>
    </citation>
    <scope>NUCLEOTIDE SEQUENCE [LARGE SCALE GENOMIC DNA]</scope>
    <source>
        <strain evidence="7 8">4G51</strain>
    </source>
</reference>
<sequence length="1303" mass="144705">MSATARNQVFSTVHTIGGLLPAEMLVRISQGKDVTGSRPADYRVVGSRSVRDDAERHWAFLKSIWEELREKLPGTPEAETPADPTGIAITQWLEPLFAELGFGSLTAIGASGIAAGDGGKTFPISHRWNHVPIHLVVWNASLDKRPAGGGSVSPQSLLQEFLNRSEAHLWGVLTNGRQVRLLRDSSALATASYVEFDLEAIFDGELFSEFVLLYRLLHVSRFEVVDGAAATCWLEMWRTEAIQTGIRALKHIRSGVQEAVAALASGFLKHPANGRLREGLDADALQHALLRFVYRLLFVFVAEDRGILHTPSADAEARERYHRYFSTARLRRVARHHRGGPHTDLYQALSLVLDGLARDEGRPELGLPALGGIFEESDTDRLLAGLSLSNEALLSAVRQLSQVKDKTSNRYRTIDYRNLGAEELGSIYEFLLELRLTPSADMRSARMVEVAGNARKTTGSFYTHSAIIECLLDSALDPVLDDAVRRGLIRATASDGASQTACVVDELLKVSVCDPACGSGHFLVAAARRIAKRIAAVREGSPEPTPNAVRSAMWEVVTHCIYGVDLNPMAVELAKVSLWLEALKPGKPLGFLDAHIKQGNALVGATPALLAQGIPTDAFAHVEGDEVGVVSGLRAINKREREGHVTLFLSDNEQEISVSNAAFADEMHSITTRKTNTLSDVREQSVEFQKWLNSPAYLHAVHVADAWCSSFFWKKTADAPRPVTQEVFRALAERDGAGASAATRHEIVKLARRYSFFHWHLEFPEIFQVADNVDRDATGETGWTGGFSCVLGNPPWDSLSPDEKEFFSTYNTDVRAMKRDARETAIADLLESPVIRERWDASRRDLYALVHFLKRSGRYRLFAQGNLGKGDFNVYRMFVESALTLTANGGAATQVTPSNIYNGANAQAIRAELFDHWDLRLMLGFINTGEEWFDGADGTMRFGAYSARRAGRTSTFSVGFQIKNPTDLATALKSPPRLSVEVVRSQSPDALAIGDTVGGTDSEVTDHLYRQWPAFSTISHDFPHRVYQREIDMGNDRDRYTDEEPGLSLFEGRMVGQYDHRAKAYVSGRGRSAVWDELEFGSPKKAIVPQWVVPQRNIPNKTKGRISQYRIGFCGVTAPRNERSLVAALIPPQVICGHSVPTIYFGENFEWAYPLWLGAANSMCLDFLARKKVTLNMQLGVLDSLPFPRLRLGDPLLDRLAPLVLRLTCTSPEMTPFWNRMGEFGWTSFVPEEQVPSEALVDDASRAEAQAEIDAVVAKHLFNLDRRQLEYILTTFPTLERKERRKYGDYRTRALVLRAFDKE</sequence>
<dbReference type="RefSeq" id="WP_109804346.1">
    <property type="nucleotide sequence ID" value="NZ_QGKS01000329.1"/>
</dbReference>
<keyword evidence="7" id="KW-0255">Endonuclease</keyword>
<dbReference type="EC" id="2.1.1.72" evidence="1"/>
<dbReference type="GO" id="GO:0004519">
    <property type="term" value="F:endonuclease activity"/>
    <property type="evidence" value="ECO:0007669"/>
    <property type="project" value="UniProtKB-KW"/>
</dbReference>
<organism evidence="7 8">
    <name type="scientific">Micromonospora sicca</name>
    <dbReference type="NCBI Taxonomy" id="2202420"/>
    <lineage>
        <taxon>Bacteria</taxon>
        <taxon>Bacillati</taxon>
        <taxon>Actinomycetota</taxon>
        <taxon>Actinomycetes</taxon>
        <taxon>Micromonosporales</taxon>
        <taxon>Micromonosporaceae</taxon>
        <taxon>Micromonospora</taxon>
    </lineage>
</organism>
<evidence type="ECO:0000313" key="7">
    <source>
        <dbReference type="EMBL" id="PWR11235.1"/>
    </source>
</evidence>
<comment type="caution">
    <text evidence="7">The sequence shown here is derived from an EMBL/GenBank/DDBJ whole genome shotgun (WGS) entry which is preliminary data.</text>
</comment>
<keyword evidence="3" id="KW-0808">Transferase</keyword>
<dbReference type="GO" id="GO:0032259">
    <property type="term" value="P:methylation"/>
    <property type="evidence" value="ECO:0007669"/>
    <property type="project" value="UniProtKB-KW"/>
</dbReference>
<dbReference type="InterPro" id="IPR029063">
    <property type="entry name" value="SAM-dependent_MTases_sf"/>
</dbReference>
<gene>
    <name evidence="7" type="ORF">DKT69_27195</name>
</gene>
<dbReference type="PRINTS" id="PR00507">
    <property type="entry name" value="N12N6MTFRASE"/>
</dbReference>
<evidence type="ECO:0000256" key="3">
    <source>
        <dbReference type="ARBA" id="ARBA00022679"/>
    </source>
</evidence>
<evidence type="ECO:0000256" key="4">
    <source>
        <dbReference type="ARBA" id="ARBA00022691"/>
    </source>
</evidence>
<dbReference type="PANTHER" id="PTHR33841:SF1">
    <property type="entry name" value="DNA METHYLTRANSFERASE A"/>
    <property type="match status" value="1"/>
</dbReference>
<evidence type="ECO:0000256" key="2">
    <source>
        <dbReference type="ARBA" id="ARBA00022603"/>
    </source>
</evidence>
<keyword evidence="4" id="KW-0949">S-adenosyl-L-methionine</keyword>
<dbReference type="PANTHER" id="PTHR33841">
    <property type="entry name" value="DNA METHYLTRANSFERASE YEEA-RELATED"/>
    <property type="match status" value="1"/>
</dbReference>
<dbReference type="Pfam" id="PF07669">
    <property type="entry name" value="Eco57I"/>
    <property type="match status" value="1"/>
</dbReference>
<dbReference type="InterPro" id="IPR050953">
    <property type="entry name" value="N4_N6_ade-DNA_methylase"/>
</dbReference>